<dbReference type="OMA" id="QRRHVKI"/>
<dbReference type="Proteomes" id="UP000030641">
    <property type="component" value="Unassembled WGS sequence"/>
</dbReference>
<dbReference type="RefSeq" id="XP_013341801.1">
    <property type="nucleotide sequence ID" value="XM_013486347.1"/>
</dbReference>
<dbReference type="EMBL" id="KL584766">
    <property type="protein sequence ID" value="KEQ93259.1"/>
    <property type="molecule type" value="Genomic_DNA"/>
</dbReference>
<proteinExistence type="predicted"/>
<keyword evidence="2" id="KW-1185">Reference proteome</keyword>
<name>A0A074YB93_AURSE</name>
<dbReference type="HOGENOM" id="CLU_131039_0_0_1"/>
<protein>
    <submittedName>
        <fullName evidence="1">Uncharacterized protein</fullName>
    </submittedName>
</protein>
<dbReference type="InParanoid" id="A0A074YB93"/>
<sequence length="139" mass="15904">MCNPERIIIRACVTDIPGVSEVRPWTLAKLFLKHERGRYLDKQNDFIHGLPGFDVLDENRKIKRWCMVDLNMSGSPDGEASSVPHGVYLATRTDEGWVFELHSTWEDKAKIFTRQYSWRGTKETSQGSVSILSKEGCET</sequence>
<accession>A0A074YB93</accession>
<dbReference type="GeneID" id="25367020"/>
<dbReference type="AlphaFoldDB" id="A0A074YB93"/>
<reference evidence="1 2" key="1">
    <citation type="journal article" date="2014" name="BMC Genomics">
        <title>Genome sequencing of four Aureobasidium pullulans varieties: biotechnological potential, stress tolerance, and description of new species.</title>
        <authorList>
            <person name="Gostin Ar C."/>
            <person name="Ohm R.A."/>
            <person name="Kogej T."/>
            <person name="Sonjak S."/>
            <person name="Turk M."/>
            <person name="Zajc J."/>
            <person name="Zalar P."/>
            <person name="Grube M."/>
            <person name="Sun H."/>
            <person name="Han J."/>
            <person name="Sharma A."/>
            <person name="Chiniquy J."/>
            <person name="Ngan C.Y."/>
            <person name="Lipzen A."/>
            <person name="Barry K."/>
            <person name="Grigoriev I.V."/>
            <person name="Gunde-Cimerman N."/>
        </authorList>
    </citation>
    <scope>NUCLEOTIDE SEQUENCE [LARGE SCALE GENOMIC DNA]</scope>
    <source>
        <strain evidence="1 2">EXF-2481</strain>
    </source>
</reference>
<evidence type="ECO:0000313" key="1">
    <source>
        <dbReference type="EMBL" id="KEQ93259.1"/>
    </source>
</evidence>
<evidence type="ECO:0000313" key="2">
    <source>
        <dbReference type="Proteomes" id="UP000030641"/>
    </source>
</evidence>
<dbReference type="OrthoDB" id="4297596at2759"/>
<gene>
    <name evidence="1" type="ORF">AUEXF2481DRAFT_41984</name>
</gene>
<organism evidence="1 2">
    <name type="scientific">Aureobasidium subglaciale (strain EXF-2481)</name>
    <name type="common">Aureobasidium pullulans var. subglaciale</name>
    <dbReference type="NCBI Taxonomy" id="1043005"/>
    <lineage>
        <taxon>Eukaryota</taxon>
        <taxon>Fungi</taxon>
        <taxon>Dikarya</taxon>
        <taxon>Ascomycota</taxon>
        <taxon>Pezizomycotina</taxon>
        <taxon>Dothideomycetes</taxon>
        <taxon>Dothideomycetidae</taxon>
        <taxon>Dothideales</taxon>
        <taxon>Saccotheciaceae</taxon>
        <taxon>Aureobasidium</taxon>
    </lineage>
</organism>